<keyword evidence="2 7" id="KW-0812">Transmembrane</keyword>
<dbReference type="EMBL" id="CALNXI010000322">
    <property type="protein sequence ID" value="CAH3024807.1"/>
    <property type="molecule type" value="Genomic_DNA"/>
</dbReference>
<keyword evidence="3 7" id="KW-1133">Transmembrane helix</keyword>
<keyword evidence="4 7" id="KW-0472">Membrane</keyword>
<evidence type="ECO:0000256" key="5">
    <source>
        <dbReference type="ARBA" id="ARBA00023180"/>
    </source>
</evidence>
<dbReference type="InterPro" id="IPR036790">
    <property type="entry name" value="Frizzled_dom_sf"/>
</dbReference>
<dbReference type="PANTHER" id="PTHR15819">
    <property type="entry name" value="TRANSMEMBRANE PROTEIN FAM155"/>
    <property type="match status" value="1"/>
</dbReference>
<evidence type="ECO:0000256" key="4">
    <source>
        <dbReference type="ARBA" id="ARBA00023136"/>
    </source>
</evidence>
<evidence type="ECO:0000313" key="9">
    <source>
        <dbReference type="Proteomes" id="UP001159427"/>
    </source>
</evidence>
<proteinExistence type="inferred from homology"/>
<accession>A0ABN8MAH2</accession>
<evidence type="ECO:0000256" key="2">
    <source>
        <dbReference type="ARBA" id="ARBA00022692"/>
    </source>
</evidence>
<keyword evidence="9" id="KW-1185">Reference proteome</keyword>
<comment type="similarity">
    <text evidence="6">Belongs to the NALF family.</text>
</comment>
<evidence type="ECO:0000256" key="6">
    <source>
        <dbReference type="ARBA" id="ARBA00029445"/>
    </source>
</evidence>
<dbReference type="InterPro" id="IPR055288">
    <property type="entry name" value="NALCN_aux_factor_1/2"/>
</dbReference>
<organism evidence="8 9">
    <name type="scientific">Porites evermanni</name>
    <dbReference type="NCBI Taxonomy" id="104178"/>
    <lineage>
        <taxon>Eukaryota</taxon>
        <taxon>Metazoa</taxon>
        <taxon>Cnidaria</taxon>
        <taxon>Anthozoa</taxon>
        <taxon>Hexacorallia</taxon>
        <taxon>Scleractinia</taxon>
        <taxon>Fungiina</taxon>
        <taxon>Poritidae</taxon>
        <taxon>Porites</taxon>
    </lineage>
</organism>
<name>A0ABN8MAH2_9CNID</name>
<evidence type="ECO:0000313" key="8">
    <source>
        <dbReference type="EMBL" id="CAH3024807.1"/>
    </source>
</evidence>
<evidence type="ECO:0000256" key="7">
    <source>
        <dbReference type="SAM" id="Phobius"/>
    </source>
</evidence>
<comment type="subcellular location">
    <subcellularLocation>
        <location evidence="1">Membrane</location>
        <topology evidence="1">Multi-pass membrane protein</topology>
    </subcellularLocation>
</comment>
<reference evidence="8 9" key="1">
    <citation type="submission" date="2022-05" db="EMBL/GenBank/DDBJ databases">
        <authorList>
            <consortium name="Genoscope - CEA"/>
            <person name="William W."/>
        </authorList>
    </citation>
    <scope>NUCLEOTIDE SEQUENCE [LARGE SCALE GENOMIC DNA]</scope>
</reference>
<protein>
    <submittedName>
        <fullName evidence="8">Uncharacterized protein</fullName>
    </submittedName>
</protein>
<keyword evidence="5" id="KW-0325">Glycoprotein</keyword>
<sequence>MRETDLEGNLFTWSRSRRHFIRDCRLFSVLFSSLHIFVILNLFVTAAGLGVGNETGTKSLNCCGMRTNTSKCWTSLACACRNECVSQTQLDANTASIHQYYRLEFCSSFPLTKVLSDKLQTVCSKELKELEKADSKANATYKSFEEILKRIDCGENWNENTYSATSTCQDCMEAYKNWICFVEVSRVLGKIKNTRRPCLSLCKSVMQKCPYLLPAVSSDGDVDNLVQIGYSAFNCITEKGL</sequence>
<dbReference type="PANTHER" id="PTHR15819:SF11">
    <property type="entry name" value="MID1, ISOFORM A"/>
    <property type="match status" value="1"/>
</dbReference>
<evidence type="ECO:0000256" key="3">
    <source>
        <dbReference type="ARBA" id="ARBA00022989"/>
    </source>
</evidence>
<feature type="transmembrane region" description="Helical" evidence="7">
    <location>
        <begin position="26"/>
        <end position="51"/>
    </location>
</feature>
<dbReference type="Proteomes" id="UP001159427">
    <property type="component" value="Unassembled WGS sequence"/>
</dbReference>
<dbReference type="SUPFAM" id="SSF63501">
    <property type="entry name" value="Frizzled cysteine-rich domain"/>
    <property type="match status" value="1"/>
</dbReference>
<comment type="caution">
    <text evidence="8">The sequence shown here is derived from an EMBL/GenBank/DDBJ whole genome shotgun (WGS) entry which is preliminary data.</text>
</comment>
<dbReference type="InterPro" id="IPR024338">
    <property type="entry name" value="MID1/Yam8"/>
</dbReference>
<dbReference type="Pfam" id="PF12929">
    <property type="entry name" value="Mid1"/>
    <property type="match status" value="1"/>
</dbReference>
<gene>
    <name evidence="8" type="ORF">PEVE_00024144</name>
</gene>
<evidence type="ECO:0000256" key="1">
    <source>
        <dbReference type="ARBA" id="ARBA00004141"/>
    </source>
</evidence>